<dbReference type="RefSeq" id="WP_240132332.1">
    <property type="nucleotide sequence ID" value="NZ_JACSDI010000020.1"/>
</dbReference>
<evidence type="ECO:0000256" key="1">
    <source>
        <dbReference type="SAM" id="Phobius"/>
    </source>
</evidence>
<accession>A0ABS9QZR6</accession>
<keyword evidence="1" id="KW-0472">Membrane</keyword>
<keyword evidence="3" id="KW-1185">Reference proteome</keyword>
<dbReference type="Proteomes" id="UP000829384">
    <property type="component" value="Unassembled WGS sequence"/>
</dbReference>
<feature type="transmembrane region" description="Helical" evidence="1">
    <location>
        <begin position="16"/>
        <end position="33"/>
    </location>
</feature>
<name>A0ABS9QZR6_9GAMM</name>
<gene>
    <name evidence="2" type="ORF">H9J30_18335</name>
</gene>
<keyword evidence="1" id="KW-0812">Transmembrane</keyword>
<dbReference type="EMBL" id="JACSDI010000020">
    <property type="protein sequence ID" value="MCG9965860.1"/>
    <property type="molecule type" value="Genomic_DNA"/>
</dbReference>
<keyword evidence="1" id="KW-1133">Transmembrane helix</keyword>
<organism evidence="2 3">
    <name type="scientific">Shewanella cutis</name>
    <dbReference type="NCBI Taxonomy" id="2766780"/>
    <lineage>
        <taxon>Bacteria</taxon>
        <taxon>Pseudomonadati</taxon>
        <taxon>Pseudomonadota</taxon>
        <taxon>Gammaproteobacteria</taxon>
        <taxon>Alteromonadales</taxon>
        <taxon>Shewanellaceae</taxon>
        <taxon>Shewanella</taxon>
    </lineage>
</organism>
<comment type="caution">
    <text evidence="2">The sequence shown here is derived from an EMBL/GenBank/DDBJ whole genome shotgun (WGS) entry which is preliminary data.</text>
</comment>
<evidence type="ECO:0008006" key="4">
    <source>
        <dbReference type="Google" id="ProtNLM"/>
    </source>
</evidence>
<reference evidence="2 3" key="1">
    <citation type="submission" date="2020-08" db="EMBL/GenBank/DDBJ databases">
        <title>Whole genome sequence of Shewanella sp strain PS-2.</title>
        <authorList>
            <person name="Das S.K."/>
        </authorList>
    </citation>
    <scope>NUCLEOTIDE SEQUENCE [LARGE SCALE GENOMIC DNA]</scope>
    <source>
        <strain evidence="2 3">PS-2</strain>
    </source>
</reference>
<proteinExistence type="predicted"/>
<evidence type="ECO:0000313" key="2">
    <source>
        <dbReference type="EMBL" id="MCG9965860.1"/>
    </source>
</evidence>
<evidence type="ECO:0000313" key="3">
    <source>
        <dbReference type="Proteomes" id="UP000829384"/>
    </source>
</evidence>
<protein>
    <recommendedName>
        <fullName evidence="4">Late embryogenesis abundant protein LEA-2 subgroup domain-containing protein</fullName>
    </recommendedName>
</protein>
<sequence>MTKFDLIKSIWKRIRLWHYLAILFIGTILFLLINDDIGGKETLDLSCYAELYASPFVVNQSSKLNKNLTLNINLEGDAIKLSYHYGVGGRNIASIVYHGESLAFEVGSMTYKLRVDTASVEMDLLQTELPGPIHDAVDKSRGVLVKEGVIDFDMQIVDFDTVNDFTLVKFRPSGSLWACRSNSTPLIKGLASVF</sequence>